<reference evidence="1" key="1">
    <citation type="submission" date="2017-05" db="UniProtKB">
        <authorList>
            <consortium name="EnsemblMetazoa"/>
        </authorList>
    </citation>
    <scope>IDENTIFICATION</scope>
</reference>
<dbReference type="Gene3D" id="3.90.70.80">
    <property type="match status" value="1"/>
</dbReference>
<dbReference type="AlphaFoldDB" id="A0A1X7STB6"/>
<organism evidence="1">
    <name type="scientific">Amphimedon queenslandica</name>
    <name type="common">Sponge</name>
    <dbReference type="NCBI Taxonomy" id="400682"/>
    <lineage>
        <taxon>Eukaryota</taxon>
        <taxon>Metazoa</taxon>
        <taxon>Porifera</taxon>
        <taxon>Demospongiae</taxon>
        <taxon>Heteroscleromorpha</taxon>
        <taxon>Haplosclerida</taxon>
        <taxon>Niphatidae</taxon>
        <taxon>Amphimedon</taxon>
    </lineage>
</organism>
<dbReference type="EnsemblMetazoa" id="Aqu2.1.05331_001">
    <property type="protein sequence ID" value="Aqu2.1.05331_001"/>
    <property type="gene ID" value="Aqu2.1.05331"/>
</dbReference>
<evidence type="ECO:0000313" key="1">
    <source>
        <dbReference type="EnsemblMetazoa" id="Aqu2.1.05331_001"/>
    </source>
</evidence>
<dbReference type="InParanoid" id="A0A1X7STB6"/>
<protein>
    <submittedName>
        <fullName evidence="1">Uncharacterized protein</fullName>
    </submittedName>
</protein>
<sequence length="75" mass="8597">MYRSYVWATDTEIITLTAILGTTLYSYSLTPTFVGWARYGTQTLYNIPCDTITPAFYFKHVGTNHFQAVKSNNIF</sequence>
<accession>A0A1X7STB6</accession>
<proteinExistence type="predicted"/>
<name>A0A1X7STB6_AMPQE</name>